<feature type="non-terminal residue" evidence="2">
    <location>
        <position position="126"/>
    </location>
</feature>
<dbReference type="Proteomes" id="UP000194236">
    <property type="component" value="Unassembled WGS sequence"/>
</dbReference>
<protein>
    <submittedName>
        <fullName evidence="2">Uncharacterized protein</fullName>
    </submittedName>
</protein>
<keyword evidence="1" id="KW-0175">Coiled coil</keyword>
<keyword evidence="3" id="KW-1185">Reference proteome</keyword>
<evidence type="ECO:0000256" key="1">
    <source>
        <dbReference type="SAM" id="Coils"/>
    </source>
</evidence>
<accession>A0A1Y3AT72</accession>
<proteinExistence type="predicted"/>
<organism evidence="2 3">
    <name type="scientific">Euroglyphus maynei</name>
    <name type="common">Mayne's house dust mite</name>
    <dbReference type="NCBI Taxonomy" id="6958"/>
    <lineage>
        <taxon>Eukaryota</taxon>
        <taxon>Metazoa</taxon>
        <taxon>Ecdysozoa</taxon>
        <taxon>Arthropoda</taxon>
        <taxon>Chelicerata</taxon>
        <taxon>Arachnida</taxon>
        <taxon>Acari</taxon>
        <taxon>Acariformes</taxon>
        <taxon>Sarcoptiformes</taxon>
        <taxon>Astigmata</taxon>
        <taxon>Psoroptidia</taxon>
        <taxon>Analgoidea</taxon>
        <taxon>Pyroglyphidae</taxon>
        <taxon>Pyroglyphinae</taxon>
        <taxon>Euroglyphus</taxon>
    </lineage>
</organism>
<feature type="coiled-coil region" evidence="1">
    <location>
        <begin position="23"/>
        <end position="121"/>
    </location>
</feature>
<name>A0A1Y3AT72_EURMA</name>
<gene>
    <name evidence="2" type="ORF">BLA29_013982</name>
</gene>
<evidence type="ECO:0000313" key="2">
    <source>
        <dbReference type="EMBL" id="OTF71197.1"/>
    </source>
</evidence>
<dbReference type="EMBL" id="MUJZ01062161">
    <property type="protein sequence ID" value="OTF71197.1"/>
    <property type="molecule type" value="Genomic_DNA"/>
</dbReference>
<evidence type="ECO:0000313" key="3">
    <source>
        <dbReference type="Proteomes" id="UP000194236"/>
    </source>
</evidence>
<dbReference type="AlphaFoldDB" id="A0A1Y3AT72"/>
<comment type="caution">
    <text evidence="2">The sequence shown here is derived from an EMBL/GenBank/DDBJ whole genome shotgun (WGS) entry which is preliminary data.</text>
</comment>
<sequence length="126" mass="14426">MMDITADEIGGSPPSTITNKKELQMAQDEIKILRGKLNNSEEKCATLETTNQSLVENLNKAIENNQQMKQNIDDEIQSKLTMITKLNEDLKNLRENYEKIVAEKDAEMLQLKNNAENYVKQGEKLR</sequence>
<reference evidence="2 3" key="1">
    <citation type="submission" date="2017-03" db="EMBL/GenBank/DDBJ databases">
        <title>Genome Survey of Euroglyphus maynei.</title>
        <authorList>
            <person name="Arlian L.G."/>
            <person name="Morgan M.S."/>
            <person name="Rider S.D."/>
        </authorList>
    </citation>
    <scope>NUCLEOTIDE SEQUENCE [LARGE SCALE GENOMIC DNA]</scope>
    <source>
        <strain evidence="2">Arlian Lab</strain>
        <tissue evidence="2">Whole body</tissue>
    </source>
</reference>